<sequence length="291" mass="32317">MKPLLTIARAWRTCPARASPHGNSTAPRPWRFSFARIFDDNAALRPPTPAGRAMLRIVIVDDEAPARRYLRRLIESLDGPRVVDEAGGVTTAIECINLHQPDVVFLDIELTRGNSFDVLASLNCKPCVVFVTAHAPYATRAFDVDAVDYLLKPVDIERLRTTIQRLYARLNRPWTDTPFLTIRNQGQSRIIRVQSLAALVAQRDYVQLHAEGGETVLMHATLKGLLPQLATLPFAQVSRSIVVNLEQVGKVVAEGNLSARVDFLNGAQPLELGRTAFVRLRGALDELRRTA</sequence>
<feature type="modified residue" description="4-aspartylphosphate" evidence="2">
    <location>
        <position position="107"/>
    </location>
</feature>
<evidence type="ECO:0000256" key="2">
    <source>
        <dbReference type="PROSITE-ProRule" id="PRU00169"/>
    </source>
</evidence>
<dbReference type="Gene3D" id="2.40.50.1020">
    <property type="entry name" value="LytTr DNA-binding domain"/>
    <property type="match status" value="1"/>
</dbReference>
<dbReference type="PROSITE" id="PS50110">
    <property type="entry name" value="RESPONSE_REGULATORY"/>
    <property type="match status" value="1"/>
</dbReference>
<dbReference type="PANTHER" id="PTHR48111">
    <property type="entry name" value="REGULATOR OF RPOS"/>
    <property type="match status" value="1"/>
</dbReference>
<dbReference type="EMBL" id="NEVT01000003">
    <property type="protein sequence ID" value="OZI78910.1"/>
    <property type="molecule type" value="Genomic_DNA"/>
</dbReference>
<evidence type="ECO:0000313" key="5">
    <source>
        <dbReference type="EMBL" id="OZI78910.1"/>
    </source>
</evidence>
<dbReference type="Proteomes" id="UP000215633">
    <property type="component" value="Unassembled WGS sequence"/>
</dbReference>
<proteinExistence type="predicted"/>
<dbReference type="InterPro" id="IPR011006">
    <property type="entry name" value="CheY-like_superfamily"/>
</dbReference>
<accession>A0A261VZ65</accession>
<keyword evidence="6" id="KW-1185">Reference proteome</keyword>
<evidence type="ECO:0000313" key="6">
    <source>
        <dbReference type="Proteomes" id="UP000215633"/>
    </source>
</evidence>
<feature type="domain" description="HTH LytTR-type" evidence="4">
    <location>
        <begin position="180"/>
        <end position="284"/>
    </location>
</feature>
<dbReference type="InterPro" id="IPR001789">
    <property type="entry name" value="Sig_transdc_resp-reg_receiver"/>
</dbReference>
<protein>
    <recommendedName>
        <fullName evidence="7">DNA-binding response regulator</fullName>
    </recommendedName>
</protein>
<organism evidence="5 6">
    <name type="scientific">Bordetella genomosp. 2</name>
    <dbReference type="NCBI Taxonomy" id="1983456"/>
    <lineage>
        <taxon>Bacteria</taxon>
        <taxon>Pseudomonadati</taxon>
        <taxon>Pseudomonadota</taxon>
        <taxon>Betaproteobacteria</taxon>
        <taxon>Burkholderiales</taxon>
        <taxon>Alcaligenaceae</taxon>
        <taxon>Bordetella</taxon>
    </lineage>
</organism>
<evidence type="ECO:0000256" key="1">
    <source>
        <dbReference type="ARBA" id="ARBA00023125"/>
    </source>
</evidence>
<dbReference type="InterPro" id="IPR039420">
    <property type="entry name" value="WalR-like"/>
</dbReference>
<keyword evidence="2" id="KW-0597">Phosphoprotein</keyword>
<evidence type="ECO:0000259" key="4">
    <source>
        <dbReference type="PROSITE" id="PS50930"/>
    </source>
</evidence>
<dbReference type="Pfam" id="PF00072">
    <property type="entry name" value="Response_reg"/>
    <property type="match status" value="1"/>
</dbReference>
<dbReference type="InterPro" id="IPR007492">
    <property type="entry name" value="LytTR_DNA-bd_dom"/>
</dbReference>
<evidence type="ECO:0008006" key="7">
    <source>
        <dbReference type="Google" id="ProtNLM"/>
    </source>
</evidence>
<name>A0A261VZ65_9BORD</name>
<dbReference type="GO" id="GO:0000156">
    <property type="term" value="F:phosphorelay response regulator activity"/>
    <property type="evidence" value="ECO:0007669"/>
    <property type="project" value="TreeGrafter"/>
</dbReference>
<dbReference type="GO" id="GO:0000976">
    <property type="term" value="F:transcription cis-regulatory region binding"/>
    <property type="evidence" value="ECO:0007669"/>
    <property type="project" value="TreeGrafter"/>
</dbReference>
<dbReference type="AlphaFoldDB" id="A0A261VZ65"/>
<evidence type="ECO:0000259" key="3">
    <source>
        <dbReference type="PROSITE" id="PS50110"/>
    </source>
</evidence>
<dbReference type="GO" id="GO:0006355">
    <property type="term" value="P:regulation of DNA-templated transcription"/>
    <property type="evidence" value="ECO:0007669"/>
    <property type="project" value="TreeGrafter"/>
</dbReference>
<dbReference type="Pfam" id="PF04397">
    <property type="entry name" value="LytTR"/>
    <property type="match status" value="1"/>
</dbReference>
<dbReference type="SMART" id="SM00448">
    <property type="entry name" value="REC"/>
    <property type="match status" value="1"/>
</dbReference>
<dbReference type="SUPFAM" id="SSF52172">
    <property type="entry name" value="CheY-like"/>
    <property type="match status" value="1"/>
</dbReference>
<feature type="domain" description="Response regulatory" evidence="3">
    <location>
        <begin position="56"/>
        <end position="167"/>
    </location>
</feature>
<reference evidence="6" key="1">
    <citation type="submission" date="2017-05" db="EMBL/GenBank/DDBJ databases">
        <title>Complete and WGS of Bordetella genogroups.</title>
        <authorList>
            <person name="Spilker T."/>
            <person name="Lipuma J."/>
        </authorList>
    </citation>
    <scope>NUCLEOTIDE SEQUENCE [LARGE SCALE GENOMIC DNA]</scope>
    <source>
        <strain evidence="6">AU8256</strain>
    </source>
</reference>
<comment type="caution">
    <text evidence="5">The sequence shown here is derived from an EMBL/GenBank/DDBJ whole genome shotgun (WGS) entry which is preliminary data.</text>
</comment>
<gene>
    <name evidence="5" type="ORF">CAL24_02870</name>
</gene>
<dbReference type="PANTHER" id="PTHR48111:SF69">
    <property type="entry name" value="RESPONSE REGULATOR RECEIVER"/>
    <property type="match status" value="1"/>
</dbReference>
<dbReference type="GO" id="GO:0005829">
    <property type="term" value="C:cytosol"/>
    <property type="evidence" value="ECO:0007669"/>
    <property type="project" value="TreeGrafter"/>
</dbReference>
<dbReference type="GO" id="GO:0032993">
    <property type="term" value="C:protein-DNA complex"/>
    <property type="evidence" value="ECO:0007669"/>
    <property type="project" value="TreeGrafter"/>
</dbReference>
<dbReference type="Gene3D" id="3.40.50.2300">
    <property type="match status" value="1"/>
</dbReference>
<dbReference type="PROSITE" id="PS50930">
    <property type="entry name" value="HTH_LYTTR"/>
    <property type="match status" value="1"/>
</dbReference>
<dbReference type="SMART" id="SM00850">
    <property type="entry name" value="LytTR"/>
    <property type="match status" value="1"/>
</dbReference>
<keyword evidence="1" id="KW-0238">DNA-binding</keyword>